<keyword evidence="1" id="KW-1133">Transmembrane helix</keyword>
<sequence>MQEGIAIVKVNNIEVGSMPISQYEEIVKSVKKDWRTHVASVFSYIGFAWRIILKLWHYFVHGFAIFITSIMFYSIYHQAELIHLITFLRNSPSENIAEIIRVITYYCIALTVIAVAISIAAKGIPIFVSATEIAINKKIREVMEVPTEGQVSITFKKDGVYSVR</sequence>
<reference evidence="2" key="1">
    <citation type="submission" date="2023-10" db="EMBL/GenBank/DDBJ databases">
        <title>Draft Genome Sequence of a Shiga toxin-producing Escherichia coli strain from deer meat showing an IS-element integration in the B-subunit of the Shiga toxin Stx2b gene.</title>
        <authorList>
            <person name="Projahn M."/>
            <person name="Borowiak M."/>
        </authorList>
    </citation>
    <scope>NUCLEOTIDE SEQUENCE</scope>
    <source>
        <strain evidence="2">BfR-EC-18960</strain>
    </source>
</reference>
<keyword evidence="1" id="KW-0472">Membrane</keyword>
<evidence type="ECO:0000256" key="1">
    <source>
        <dbReference type="SAM" id="Phobius"/>
    </source>
</evidence>
<dbReference type="RefSeq" id="WP_064562523.1">
    <property type="nucleotide sequence ID" value="NZ_JACZNL010000104.1"/>
</dbReference>
<comment type="caution">
    <text evidence="2">The sequence shown here is derived from an EMBL/GenBank/DDBJ whole genome shotgun (WGS) entry which is preliminary data.</text>
</comment>
<protein>
    <submittedName>
        <fullName evidence="2">Uncharacterized protein</fullName>
    </submittedName>
</protein>
<dbReference type="Proteomes" id="UP001271591">
    <property type="component" value="Unassembled WGS sequence"/>
</dbReference>
<evidence type="ECO:0000313" key="3">
    <source>
        <dbReference type="Proteomes" id="UP001271591"/>
    </source>
</evidence>
<name>A0AAP6ECB9_ECOLX</name>
<keyword evidence="1" id="KW-0812">Transmembrane</keyword>
<proteinExistence type="predicted"/>
<accession>A0AAP6ECB9</accession>
<feature type="transmembrane region" description="Helical" evidence="1">
    <location>
        <begin position="99"/>
        <end position="121"/>
    </location>
</feature>
<organism evidence="2 3">
    <name type="scientific">Escherichia coli</name>
    <dbReference type="NCBI Taxonomy" id="562"/>
    <lineage>
        <taxon>Bacteria</taxon>
        <taxon>Pseudomonadati</taxon>
        <taxon>Pseudomonadota</taxon>
        <taxon>Gammaproteobacteria</taxon>
        <taxon>Enterobacterales</taxon>
        <taxon>Enterobacteriaceae</taxon>
        <taxon>Escherichia</taxon>
    </lineage>
</organism>
<dbReference type="AlphaFoldDB" id="A0AAP6ECB9"/>
<feature type="transmembrane region" description="Helical" evidence="1">
    <location>
        <begin position="59"/>
        <end position="79"/>
    </location>
</feature>
<dbReference type="EMBL" id="JAWPMK010000007">
    <property type="protein sequence ID" value="MDW9353703.1"/>
    <property type="molecule type" value="Genomic_DNA"/>
</dbReference>
<evidence type="ECO:0000313" key="2">
    <source>
        <dbReference type="EMBL" id="MDW9353703.1"/>
    </source>
</evidence>
<gene>
    <name evidence="2" type="ORF">R8G00_30320</name>
</gene>